<dbReference type="Pfam" id="PF11367">
    <property type="entry name" value="Tail_completion_gp17"/>
    <property type="match status" value="1"/>
</dbReference>
<dbReference type="OrthoDB" id="5739856at2"/>
<dbReference type="EMBL" id="FOHW01000045">
    <property type="protein sequence ID" value="SEU03110.1"/>
    <property type="molecule type" value="Genomic_DNA"/>
</dbReference>
<accession>A0A1I0J082</accession>
<protein>
    <recommendedName>
        <fullName evidence="3">DUF3168 domain-containing protein</fullName>
    </recommendedName>
</protein>
<sequence>MLAPITQVCKADPSVTALLGESPLRLYPHGEAPQDVAKPYAVWQVVSGSPLNYINGQPEIDRYGLQIDVYAATAVSADAVVSAMRKAIGRRAYVTGFGVDTVDSVTKNYRKGFDVAWLVST</sequence>
<dbReference type="Proteomes" id="UP000182332">
    <property type="component" value="Unassembled WGS sequence"/>
</dbReference>
<proteinExistence type="predicted"/>
<organism evidence="1 2">
    <name type="scientific">Pseudomonas graminis</name>
    <dbReference type="NCBI Taxonomy" id="158627"/>
    <lineage>
        <taxon>Bacteria</taxon>
        <taxon>Pseudomonadati</taxon>
        <taxon>Pseudomonadota</taxon>
        <taxon>Gammaproteobacteria</taxon>
        <taxon>Pseudomonadales</taxon>
        <taxon>Pseudomonadaceae</taxon>
        <taxon>Pseudomonas</taxon>
    </lineage>
</organism>
<gene>
    <name evidence="1" type="ORF">SAMN05216197_14526</name>
</gene>
<name>A0A1I0J082_9PSED</name>
<evidence type="ECO:0000313" key="2">
    <source>
        <dbReference type="Proteomes" id="UP000182332"/>
    </source>
</evidence>
<dbReference type="InterPro" id="IPR021508">
    <property type="entry name" value="Gp17-like"/>
</dbReference>
<reference evidence="1 2" key="1">
    <citation type="submission" date="2016-10" db="EMBL/GenBank/DDBJ databases">
        <authorList>
            <person name="de Groot N.N."/>
        </authorList>
    </citation>
    <scope>NUCLEOTIDE SEQUENCE [LARGE SCALE GENOMIC DNA]</scope>
    <source>
        <strain evidence="1 2">DSM 11363</strain>
    </source>
</reference>
<evidence type="ECO:0008006" key="3">
    <source>
        <dbReference type="Google" id="ProtNLM"/>
    </source>
</evidence>
<dbReference type="AlphaFoldDB" id="A0A1I0J082"/>
<evidence type="ECO:0000313" key="1">
    <source>
        <dbReference type="EMBL" id="SEU03110.1"/>
    </source>
</evidence>
<dbReference type="RefSeq" id="WP_074892753.1">
    <property type="nucleotide sequence ID" value="NZ_FOHW01000045.1"/>
</dbReference>